<comment type="caution">
    <text evidence="3">The sequence shown here is derived from an EMBL/GenBank/DDBJ whole genome shotgun (WGS) entry which is preliminary data.</text>
</comment>
<dbReference type="VEuPathDB" id="FungiDB:VP01_4976g2"/>
<evidence type="ECO:0000256" key="1">
    <source>
        <dbReference type="SAM" id="MobiDB-lite"/>
    </source>
</evidence>
<feature type="region of interest" description="Disordered" evidence="1">
    <location>
        <begin position="268"/>
        <end position="294"/>
    </location>
</feature>
<reference evidence="3 4" key="1">
    <citation type="submission" date="2015-08" db="EMBL/GenBank/DDBJ databases">
        <title>Next Generation Sequencing and Analysis of the Genome of Puccinia sorghi L Schw, the Causal Agent of Maize Common Rust.</title>
        <authorList>
            <person name="Rochi L."/>
            <person name="Burguener G."/>
            <person name="Darino M."/>
            <person name="Turjanski A."/>
            <person name="Kreff E."/>
            <person name="Dieguez M.J."/>
            <person name="Sacco F."/>
        </authorList>
    </citation>
    <scope>NUCLEOTIDE SEQUENCE [LARGE SCALE GENOMIC DNA]</scope>
    <source>
        <strain evidence="3 4">RO10H11247</strain>
    </source>
</reference>
<feature type="non-terminal residue" evidence="3">
    <location>
        <position position="1"/>
    </location>
</feature>
<evidence type="ECO:0000313" key="4">
    <source>
        <dbReference type="Proteomes" id="UP000037035"/>
    </source>
</evidence>
<organism evidence="3 4">
    <name type="scientific">Puccinia sorghi</name>
    <dbReference type="NCBI Taxonomy" id="27349"/>
    <lineage>
        <taxon>Eukaryota</taxon>
        <taxon>Fungi</taxon>
        <taxon>Dikarya</taxon>
        <taxon>Basidiomycota</taxon>
        <taxon>Pucciniomycotina</taxon>
        <taxon>Pucciniomycetes</taxon>
        <taxon>Pucciniales</taxon>
        <taxon>Pucciniaceae</taxon>
        <taxon>Puccinia</taxon>
    </lineage>
</organism>
<dbReference type="AlphaFoldDB" id="A0A0L6ULT9"/>
<dbReference type="EMBL" id="LAVV01010138">
    <property type="protein sequence ID" value="KNZ49498.1"/>
    <property type="molecule type" value="Genomic_DNA"/>
</dbReference>
<feature type="compositionally biased region" description="Basic residues" evidence="1">
    <location>
        <begin position="277"/>
        <end position="294"/>
    </location>
</feature>
<gene>
    <name evidence="3" type="ORF">VP01_4976g2</name>
</gene>
<dbReference type="InterPro" id="IPR046798">
    <property type="entry name" value="2OG-FeII_Oxy_6"/>
</dbReference>
<dbReference type="Pfam" id="PF20515">
    <property type="entry name" value="2OG-FeII_Oxy_6"/>
    <property type="match status" value="1"/>
</dbReference>
<dbReference type="OrthoDB" id="2495097at2759"/>
<dbReference type="Proteomes" id="UP000037035">
    <property type="component" value="Unassembled WGS sequence"/>
</dbReference>
<feature type="domain" description="Tet-like 2OG-Fe(II) oxygenase" evidence="2">
    <location>
        <begin position="197"/>
        <end position="237"/>
    </location>
</feature>
<name>A0A0L6ULT9_9BASI</name>
<evidence type="ECO:0000259" key="2">
    <source>
        <dbReference type="Pfam" id="PF20515"/>
    </source>
</evidence>
<protein>
    <recommendedName>
        <fullName evidence="2">Tet-like 2OG-Fe(II) oxygenase domain-containing protein</fullName>
    </recommendedName>
</protein>
<evidence type="ECO:0000313" key="3">
    <source>
        <dbReference type="EMBL" id="KNZ49498.1"/>
    </source>
</evidence>
<accession>A0A0L6ULT9</accession>
<keyword evidence="4" id="KW-1185">Reference proteome</keyword>
<sequence>DRSLSSINNMKKVVWNQIKAYVHVKPLSRPPIYLTHIIQPKLHSSYDSTKNPRKNLTPLNSRPFLFQKCDYEEPLCSNLVELIEDFYAMSLHWSNLKNKNKLSGRMSGIGFCGGYEQYVNSSFPSGTYAVCTNLSAAHVALDKKLQQNLLCHNQFFAQRFRYFSQAVYNQNRGALQRFGIPSCHINPETGTHILPPSTTSGHVIRFPEYDCNINFGTTPGIIEVFWKSKKLAHHTLAPPPELKITESSTHFGCSFQISHMLVSRAVRLKNMSSEERKKRKTNHEKRSRGKPVKK</sequence>
<proteinExistence type="predicted"/>